<keyword evidence="1" id="KW-0472">Membrane</keyword>
<name>A0AB36NY48_9FLAO</name>
<evidence type="ECO:0000313" key="2">
    <source>
        <dbReference type="EMBL" id="OXB03155.1"/>
    </source>
</evidence>
<proteinExistence type="predicted"/>
<dbReference type="AlphaFoldDB" id="A0AB36NY48"/>
<gene>
    <name evidence="2" type="ORF">B0A72_15405</name>
</gene>
<reference evidence="2 3" key="1">
    <citation type="submission" date="2016-11" db="EMBL/GenBank/DDBJ databases">
        <title>Whole genomes of Flavobacteriaceae.</title>
        <authorList>
            <person name="Stine C."/>
            <person name="Li C."/>
            <person name="Tadesse D."/>
        </authorList>
    </citation>
    <scope>NUCLEOTIDE SEQUENCE [LARGE SCALE GENOMIC DNA]</scope>
    <source>
        <strain evidence="2 3">ATCC 19366</strain>
    </source>
</reference>
<dbReference type="Proteomes" id="UP000198431">
    <property type="component" value="Unassembled WGS sequence"/>
</dbReference>
<comment type="caution">
    <text evidence="2">The sequence shown here is derived from an EMBL/GenBank/DDBJ whole genome shotgun (WGS) entry which is preliminary data.</text>
</comment>
<keyword evidence="1" id="KW-1133">Transmembrane helix</keyword>
<evidence type="ECO:0000256" key="1">
    <source>
        <dbReference type="SAM" id="Phobius"/>
    </source>
</evidence>
<protein>
    <submittedName>
        <fullName evidence="2">Uncharacterized protein</fullName>
    </submittedName>
</protein>
<sequence>MKMVRFQNKKYLIPVLQNLTTTFFITFTLASINCTNKSAFLFFWMRSWLVAGLISNLFSLFIFYNKK</sequence>
<organism evidence="2 3">
    <name type="scientific">Flavobacterium pectinovorum</name>
    <dbReference type="NCBI Taxonomy" id="29533"/>
    <lineage>
        <taxon>Bacteria</taxon>
        <taxon>Pseudomonadati</taxon>
        <taxon>Bacteroidota</taxon>
        <taxon>Flavobacteriia</taxon>
        <taxon>Flavobacteriales</taxon>
        <taxon>Flavobacteriaceae</taxon>
        <taxon>Flavobacterium</taxon>
    </lineage>
</organism>
<feature type="transmembrane region" description="Helical" evidence="1">
    <location>
        <begin position="44"/>
        <end position="64"/>
    </location>
</feature>
<dbReference type="EMBL" id="MUHB01000015">
    <property type="protein sequence ID" value="OXB03155.1"/>
    <property type="molecule type" value="Genomic_DNA"/>
</dbReference>
<accession>A0AB36NY48</accession>
<evidence type="ECO:0000313" key="3">
    <source>
        <dbReference type="Proteomes" id="UP000198431"/>
    </source>
</evidence>
<feature type="transmembrane region" description="Helical" evidence="1">
    <location>
        <begin position="12"/>
        <end position="32"/>
    </location>
</feature>
<keyword evidence="1" id="KW-0812">Transmembrane</keyword>